<dbReference type="EMBL" id="ML122252">
    <property type="protein sequence ID" value="RPD65431.1"/>
    <property type="molecule type" value="Genomic_DNA"/>
</dbReference>
<dbReference type="PROSITE" id="PS51273">
    <property type="entry name" value="GATASE_TYPE_1"/>
    <property type="match status" value="1"/>
</dbReference>
<sequence>MSSPNPFRIAILLCDTPIPPVLAEQGDYGSIFRELFRKSRPSDSNVEFIADAFDVRNKQEYPENIDIYDAVLLTGSAASAYENLDWINRLIEYVQYLVKKKPHIRIFGICFGHQIVARALGGECVPNGGNWEVGVTKIDLTATGKKLFGVSELNVEQMHRDHVPAVPPSFHLLGSTSIAPNHGMVQLYDGASPDSVSPADVHIFTIQGHPEFNKKITEEIVKSRHSSGILSNEIVDDFDRRSDWRNDGVDVVGKTLWKILRAARAGTKVQQ</sequence>
<dbReference type="InterPro" id="IPR029062">
    <property type="entry name" value="Class_I_gatase-like"/>
</dbReference>
<feature type="domain" description="Glutamine amidotransferase" evidence="1">
    <location>
        <begin position="29"/>
        <end position="215"/>
    </location>
</feature>
<name>A0A5C2SPK7_9APHY</name>
<dbReference type="GO" id="GO:0016740">
    <property type="term" value="F:transferase activity"/>
    <property type="evidence" value="ECO:0007669"/>
    <property type="project" value="UniProtKB-KW"/>
</dbReference>
<dbReference type="Pfam" id="PF00117">
    <property type="entry name" value="GATase"/>
    <property type="match status" value="1"/>
</dbReference>
<evidence type="ECO:0000313" key="2">
    <source>
        <dbReference type="EMBL" id="RPD65431.1"/>
    </source>
</evidence>
<keyword evidence="2" id="KW-0315">Glutamine amidotransferase</keyword>
<dbReference type="STRING" id="1328759.A0A5C2SPK7"/>
<dbReference type="AlphaFoldDB" id="A0A5C2SPK7"/>
<organism evidence="2 3">
    <name type="scientific">Lentinus tigrinus ALCF2SS1-6</name>
    <dbReference type="NCBI Taxonomy" id="1328759"/>
    <lineage>
        <taxon>Eukaryota</taxon>
        <taxon>Fungi</taxon>
        <taxon>Dikarya</taxon>
        <taxon>Basidiomycota</taxon>
        <taxon>Agaricomycotina</taxon>
        <taxon>Agaricomycetes</taxon>
        <taxon>Polyporales</taxon>
        <taxon>Polyporaceae</taxon>
        <taxon>Lentinus</taxon>
    </lineage>
</organism>
<evidence type="ECO:0000313" key="3">
    <source>
        <dbReference type="Proteomes" id="UP000313359"/>
    </source>
</evidence>
<dbReference type="GO" id="GO:0005829">
    <property type="term" value="C:cytosol"/>
    <property type="evidence" value="ECO:0007669"/>
    <property type="project" value="TreeGrafter"/>
</dbReference>
<dbReference type="PANTHER" id="PTHR42695">
    <property type="entry name" value="GLUTAMINE AMIDOTRANSFERASE YLR126C-RELATED"/>
    <property type="match status" value="1"/>
</dbReference>
<dbReference type="Gene3D" id="3.40.50.880">
    <property type="match status" value="1"/>
</dbReference>
<gene>
    <name evidence="2" type="ORF">L227DRAFT_597915</name>
</gene>
<dbReference type="Proteomes" id="UP000313359">
    <property type="component" value="Unassembled WGS sequence"/>
</dbReference>
<dbReference type="InterPro" id="IPR044992">
    <property type="entry name" value="ChyE-like"/>
</dbReference>
<accession>A0A5C2SPK7</accession>
<dbReference type="GO" id="GO:0005634">
    <property type="term" value="C:nucleus"/>
    <property type="evidence" value="ECO:0007669"/>
    <property type="project" value="TreeGrafter"/>
</dbReference>
<dbReference type="InterPro" id="IPR017926">
    <property type="entry name" value="GATASE"/>
</dbReference>
<dbReference type="OrthoDB" id="92161at2759"/>
<proteinExistence type="predicted"/>
<dbReference type="SUPFAM" id="SSF52317">
    <property type="entry name" value="Class I glutamine amidotransferase-like"/>
    <property type="match status" value="1"/>
</dbReference>
<reference evidence="2" key="1">
    <citation type="journal article" date="2018" name="Genome Biol. Evol.">
        <title>Genomics and development of Lentinus tigrinus, a white-rot wood-decaying mushroom with dimorphic fruiting bodies.</title>
        <authorList>
            <person name="Wu B."/>
            <person name="Xu Z."/>
            <person name="Knudson A."/>
            <person name="Carlson A."/>
            <person name="Chen N."/>
            <person name="Kovaka S."/>
            <person name="LaButti K."/>
            <person name="Lipzen A."/>
            <person name="Pennachio C."/>
            <person name="Riley R."/>
            <person name="Schakwitz W."/>
            <person name="Umezawa K."/>
            <person name="Ohm R.A."/>
            <person name="Grigoriev I.V."/>
            <person name="Nagy L.G."/>
            <person name="Gibbons J."/>
            <person name="Hibbett D."/>
        </authorList>
    </citation>
    <scope>NUCLEOTIDE SEQUENCE [LARGE SCALE GENOMIC DNA]</scope>
    <source>
        <strain evidence="2">ALCF2SS1-6</strain>
    </source>
</reference>
<dbReference type="PANTHER" id="PTHR42695:SF5">
    <property type="entry name" value="GLUTAMINE AMIDOTRANSFERASE YLR126C-RELATED"/>
    <property type="match status" value="1"/>
</dbReference>
<dbReference type="CDD" id="cd01741">
    <property type="entry name" value="GATase1_1"/>
    <property type="match status" value="1"/>
</dbReference>
<keyword evidence="2" id="KW-0808">Transferase</keyword>
<protein>
    <submittedName>
        <fullName evidence="2">Class I glutamine amidotransferase-like protein</fullName>
    </submittedName>
</protein>
<evidence type="ECO:0000259" key="1">
    <source>
        <dbReference type="Pfam" id="PF00117"/>
    </source>
</evidence>
<keyword evidence="3" id="KW-1185">Reference proteome</keyword>